<organism evidence="2 3">
    <name type="scientific">Candidatus Nitrosocosmicus arcticus</name>
    <dbReference type="NCBI Taxonomy" id="2035267"/>
    <lineage>
        <taxon>Archaea</taxon>
        <taxon>Nitrososphaerota</taxon>
        <taxon>Nitrososphaeria</taxon>
        <taxon>Nitrososphaerales</taxon>
        <taxon>Nitrososphaeraceae</taxon>
        <taxon>Candidatus Nitrosocosmicus</taxon>
    </lineage>
</organism>
<evidence type="ECO:0000313" key="3">
    <source>
        <dbReference type="Proteomes" id="UP000315289"/>
    </source>
</evidence>
<sequence>MILGIVIRITSILFIVEMIGAVLIVKAGNGFTGEGGYEVDLLLMAISISLLLSGPGRIHIERDVLKREIFQRSHIKK</sequence>
<accession>A0A557SRE3</accession>
<keyword evidence="1" id="KW-0472">Membrane</keyword>
<evidence type="ECO:0000256" key="1">
    <source>
        <dbReference type="SAM" id="Phobius"/>
    </source>
</evidence>
<protein>
    <submittedName>
        <fullName evidence="2">Conserved membrane protein</fullName>
    </submittedName>
</protein>
<keyword evidence="1" id="KW-1133">Transmembrane helix</keyword>
<evidence type="ECO:0000313" key="2">
    <source>
        <dbReference type="EMBL" id="TVP39176.1"/>
    </source>
</evidence>
<feature type="transmembrane region" description="Helical" evidence="1">
    <location>
        <begin position="41"/>
        <end position="60"/>
    </location>
</feature>
<dbReference type="AlphaFoldDB" id="A0A557SRE3"/>
<proteinExistence type="predicted"/>
<dbReference type="Proteomes" id="UP000315289">
    <property type="component" value="Unassembled WGS sequence"/>
</dbReference>
<feature type="transmembrane region" description="Helical" evidence="1">
    <location>
        <begin position="12"/>
        <end position="29"/>
    </location>
</feature>
<reference evidence="2 3" key="1">
    <citation type="journal article" date="2019" name="Front. Microbiol.">
        <title>Ammonia Oxidation by the Arctic Terrestrial Thaumarchaeote Candidatus Nitrosocosmicus arcticus Is Stimulated by Increasing Temperatures.</title>
        <authorList>
            <person name="Alves R.J.E."/>
            <person name="Kerou M."/>
            <person name="Zappe A."/>
            <person name="Bittner R."/>
            <person name="Abby S.S."/>
            <person name="Schmidt H.A."/>
            <person name="Pfeifer K."/>
            <person name="Schleper C."/>
        </authorList>
    </citation>
    <scope>NUCLEOTIDE SEQUENCE [LARGE SCALE GENOMIC DNA]</scope>
    <source>
        <strain evidence="2 3">Kfb</strain>
    </source>
</reference>
<keyword evidence="3" id="KW-1185">Reference proteome</keyword>
<dbReference type="OrthoDB" id="11907at2157"/>
<gene>
    <name evidence="2" type="ORF">NARC_190012</name>
</gene>
<name>A0A557SRE3_9ARCH</name>
<comment type="caution">
    <text evidence="2">The sequence shown here is derived from an EMBL/GenBank/DDBJ whole genome shotgun (WGS) entry which is preliminary data.</text>
</comment>
<keyword evidence="1" id="KW-0812">Transmembrane</keyword>
<dbReference type="EMBL" id="VOAH01000019">
    <property type="protein sequence ID" value="TVP39176.1"/>
    <property type="molecule type" value="Genomic_DNA"/>
</dbReference>